<organism evidence="2 3">
    <name type="scientific">Nonomuraea rosea</name>
    <dbReference type="NCBI Taxonomy" id="638574"/>
    <lineage>
        <taxon>Bacteria</taxon>
        <taxon>Bacillati</taxon>
        <taxon>Actinomycetota</taxon>
        <taxon>Actinomycetes</taxon>
        <taxon>Streptosporangiales</taxon>
        <taxon>Streptosporangiaceae</taxon>
        <taxon>Nonomuraea</taxon>
    </lineage>
</organism>
<dbReference type="EMBL" id="BAABDQ010000034">
    <property type="protein sequence ID" value="GAA3599452.1"/>
    <property type="molecule type" value="Genomic_DNA"/>
</dbReference>
<proteinExistence type="predicted"/>
<sequence length="56" mass="5811">MTSGPGFAPEAPESVPPQAASVGSDTTTLARRAEIRRHPGFMCTVQGRGVKMAAII</sequence>
<accession>A0ABP6Z9J0</accession>
<evidence type="ECO:0000313" key="2">
    <source>
        <dbReference type="EMBL" id="GAA3599452.1"/>
    </source>
</evidence>
<dbReference type="Proteomes" id="UP001500630">
    <property type="component" value="Unassembled WGS sequence"/>
</dbReference>
<evidence type="ECO:0000256" key="1">
    <source>
        <dbReference type="SAM" id="MobiDB-lite"/>
    </source>
</evidence>
<keyword evidence="3" id="KW-1185">Reference proteome</keyword>
<feature type="region of interest" description="Disordered" evidence="1">
    <location>
        <begin position="1"/>
        <end position="27"/>
    </location>
</feature>
<reference evidence="3" key="1">
    <citation type="journal article" date="2019" name="Int. J. Syst. Evol. Microbiol.">
        <title>The Global Catalogue of Microorganisms (GCM) 10K type strain sequencing project: providing services to taxonomists for standard genome sequencing and annotation.</title>
        <authorList>
            <consortium name="The Broad Institute Genomics Platform"/>
            <consortium name="The Broad Institute Genome Sequencing Center for Infectious Disease"/>
            <person name="Wu L."/>
            <person name="Ma J."/>
        </authorList>
    </citation>
    <scope>NUCLEOTIDE SEQUENCE [LARGE SCALE GENOMIC DNA]</scope>
    <source>
        <strain evidence="3">JCM 17326</strain>
    </source>
</reference>
<evidence type="ECO:0000313" key="3">
    <source>
        <dbReference type="Proteomes" id="UP001500630"/>
    </source>
</evidence>
<comment type="caution">
    <text evidence="2">The sequence shown here is derived from an EMBL/GenBank/DDBJ whole genome shotgun (WGS) entry which is preliminary data.</text>
</comment>
<gene>
    <name evidence="2" type="ORF">GCM10022419_099040</name>
</gene>
<protein>
    <submittedName>
        <fullName evidence="2">Uncharacterized protein</fullName>
    </submittedName>
</protein>
<name>A0ABP6Z9J0_9ACTN</name>